<accession>A0ABW3DIT9</accession>
<proteinExistence type="predicted"/>
<organism evidence="2 3">
    <name type="scientific">Streptosporangium algeriense</name>
    <dbReference type="NCBI Taxonomy" id="1682748"/>
    <lineage>
        <taxon>Bacteria</taxon>
        <taxon>Bacillati</taxon>
        <taxon>Actinomycetota</taxon>
        <taxon>Actinomycetes</taxon>
        <taxon>Streptosporangiales</taxon>
        <taxon>Streptosporangiaceae</taxon>
        <taxon>Streptosporangium</taxon>
    </lineage>
</organism>
<gene>
    <name evidence="2" type="ORF">ACFQ08_03620</name>
</gene>
<sequence length="75" mass="7989">MKIRRLSAAAMLAAALGTAVLAGASPASAAPWLVKWGPYATLEQCQVQRDKVAQIDPTSDCRGVPGNYYFYSSVQ</sequence>
<feature type="signal peptide" evidence="1">
    <location>
        <begin position="1"/>
        <end position="29"/>
    </location>
</feature>
<comment type="caution">
    <text evidence="2">The sequence shown here is derived from an EMBL/GenBank/DDBJ whole genome shotgun (WGS) entry which is preliminary data.</text>
</comment>
<evidence type="ECO:0000256" key="1">
    <source>
        <dbReference type="SAM" id="SignalP"/>
    </source>
</evidence>
<dbReference type="Proteomes" id="UP001597024">
    <property type="component" value="Unassembled WGS sequence"/>
</dbReference>
<keyword evidence="3" id="KW-1185">Reference proteome</keyword>
<dbReference type="EMBL" id="JBHTHX010000058">
    <property type="protein sequence ID" value="MFD0883648.1"/>
    <property type="molecule type" value="Genomic_DNA"/>
</dbReference>
<evidence type="ECO:0000313" key="2">
    <source>
        <dbReference type="EMBL" id="MFD0883648.1"/>
    </source>
</evidence>
<protein>
    <submittedName>
        <fullName evidence="2">Uncharacterized protein</fullName>
    </submittedName>
</protein>
<keyword evidence="1" id="KW-0732">Signal</keyword>
<reference evidence="3" key="1">
    <citation type="journal article" date="2019" name="Int. J. Syst. Evol. Microbiol.">
        <title>The Global Catalogue of Microorganisms (GCM) 10K type strain sequencing project: providing services to taxonomists for standard genome sequencing and annotation.</title>
        <authorList>
            <consortium name="The Broad Institute Genomics Platform"/>
            <consortium name="The Broad Institute Genome Sequencing Center for Infectious Disease"/>
            <person name="Wu L."/>
            <person name="Ma J."/>
        </authorList>
    </citation>
    <scope>NUCLEOTIDE SEQUENCE [LARGE SCALE GENOMIC DNA]</scope>
    <source>
        <strain evidence="3">CCUG 62974</strain>
    </source>
</reference>
<feature type="chain" id="PRO_5045497251" evidence="1">
    <location>
        <begin position="30"/>
        <end position="75"/>
    </location>
</feature>
<name>A0ABW3DIT9_9ACTN</name>
<evidence type="ECO:0000313" key="3">
    <source>
        <dbReference type="Proteomes" id="UP001597024"/>
    </source>
</evidence>